<feature type="domain" description="EGF-like" evidence="3">
    <location>
        <begin position="3"/>
        <end position="38"/>
    </location>
</feature>
<feature type="disulfide bond" evidence="1">
    <location>
        <begin position="7"/>
        <end position="17"/>
    </location>
</feature>
<dbReference type="InterPro" id="IPR000742">
    <property type="entry name" value="EGF"/>
</dbReference>
<keyword evidence="2" id="KW-0472">Membrane</keyword>
<evidence type="ECO:0000256" key="1">
    <source>
        <dbReference type="PROSITE-ProRule" id="PRU00076"/>
    </source>
</evidence>
<proteinExistence type="predicted"/>
<evidence type="ECO:0000313" key="4">
    <source>
        <dbReference type="Proteomes" id="UP000095287"/>
    </source>
</evidence>
<evidence type="ECO:0000313" key="5">
    <source>
        <dbReference type="WBParaSite" id="L893_g22647.t1"/>
    </source>
</evidence>
<dbReference type="SUPFAM" id="SSF57196">
    <property type="entry name" value="EGF/Laminin"/>
    <property type="match status" value="1"/>
</dbReference>
<reference evidence="5" key="1">
    <citation type="submission" date="2016-11" db="UniProtKB">
        <authorList>
            <consortium name="WormBaseParasite"/>
        </authorList>
    </citation>
    <scope>IDENTIFICATION</scope>
</reference>
<dbReference type="WBParaSite" id="L893_g22647.t1">
    <property type="protein sequence ID" value="L893_g22647.t1"/>
    <property type="gene ID" value="L893_g22647"/>
</dbReference>
<evidence type="ECO:0000256" key="2">
    <source>
        <dbReference type="SAM" id="Phobius"/>
    </source>
</evidence>
<feature type="disulfide bond" evidence="1">
    <location>
        <begin position="28"/>
        <end position="37"/>
    </location>
</feature>
<feature type="transmembrane region" description="Helical" evidence="2">
    <location>
        <begin position="48"/>
        <end position="79"/>
    </location>
</feature>
<comment type="caution">
    <text evidence="1">Lacks conserved residue(s) required for the propagation of feature annotation.</text>
</comment>
<dbReference type="CDD" id="cd00054">
    <property type="entry name" value="EGF_CA"/>
    <property type="match status" value="1"/>
</dbReference>
<keyword evidence="1" id="KW-0245">EGF-like domain</keyword>
<keyword evidence="1" id="KW-1015">Disulfide bond</keyword>
<evidence type="ECO:0000259" key="3">
    <source>
        <dbReference type="PROSITE" id="PS50026"/>
    </source>
</evidence>
<dbReference type="AlphaFoldDB" id="A0A1I7Z423"/>
<keyword evidence="2" id="KW-0812">Transmembrane</keyword>
<dbReference type="Gene3D" id="2.10.25.10">
    <property type="entry name" value="Laminin"/>
    <property type="match status" value="1"/>
</dbReference>
<dbReference type="PROSITE" id="PS00022">
    <property type="entry name" value="EGF_1"/>
    <property type="match status" value="1"/>
</dbReference>
<accession>A0A1I7Z423</accession>
<dbReference type="Proteomes" id="UP000095287">
    <property type="component" value="Unplaced"/>
</dbReference>
<organism evidence="4 5">
    <name type="scientific">Steinernema glaseri</name>
    <dbReference type="NCBI Taxonomy" id="37863"/>
    <lineage>
        <taxon>Eukaryota</taxon>
        <taxon>Metazoa</taxon>
        <taxon>Ecdysozoa</taxon>
        <taxon>Nematoda</taxon>
        <taxon>Chromadorea</taxon>
        <taxon>Rhabditida</taxon>
        <taxon>Tylenchina</taxon>
        <taxon>Panagrolaimomorpha</taxon>
        <taxon>Strongyloidoidea</taxon>
        <taxon>Steinernematidae</taxon>
        <taxon>Steinernema</taxon>
    </lineage>
</organism>
<dbReference type="SMART" id="SM00181">
    <property type="entry name" value="EGF"/>
    <property type="match status" value="1"/>
</dbReference>
<name>A0A1I7Z423_9BILA</name>
<protein>
    <submittedName>
        <fullName evidence="5">EGF-like domain-containing protein</fullName>
    </submittedName>
</protein>
<sequence>MAELATCPIPCLNGGVCIGFKQQVTCWCPSTFYGVSCQFMHDDSANHLIWLISYVAILALIVWGLFGAFKLVGLILLAYHRIRVILTQNQEDNEPTDLEMGIPTIRRPLEHDGLEENMSEVSL</sequence>
<keyword evidence="2" id="KW-1133">Transmembrane helix</keyword>
<keyword evidence="4" id="KW-1185">Reference proteome</keyword>
<dbReference type="PROSITE" id="PS50026">
    <property type="entry name" value="EGF_3"/>
    <property type="match status" value="1"/>
</dbReference>